<accession>A0A0G3HB92</accession>
<evidence type="ECO:0000313" key="2">
    <source>
        <dbReference type="Proteomes" id="UP000035540"/>
    </source>
</evidence>
<proteinExistence type="predicted"/>
<dbReference type="PATRIC" id="fig|136857.5.peg.1742"/>
<dbReference type="RefSeq" id="WP_052844347.1">
    <property type="nucleotide sequence ID" value="NZ_CP011545.1"/>
</dbReference>
<dbReference type="Proteomes" id="UP000035540">
    <property type="component" value="Chromosome"/>
</dbReference>
<reference evidence="1 2" key="1">
    <citation type="journal article" date="2015" name="Genome Announc.">
        <title>Complete Genome Sequence of the Type Strain Corynebacterium testudinoris DSM 44614, Recovered from Necrotic Lesions in the Mouth of a Tortoise.</title>
        <authorList>
            <person name="Ruckert C."/>
            <person name="Kriete M."/>
            <person name="Jaenicke S."/>
            <person name="Winkler A."/>
            <person name="Tauch A."/>
        </authorList>
    </citation>
    <scope>NUCLEOTIDE SEQUENCE [LARGE SCALE GENOMIC DNA]</scope>
    <source>
        <strain evidence="1 2">DSM 44614</strain>
    </source>
</reference>
<protein>
    <submittedName>
        <fullName evidence="1">Uncharacterized protein</fullName>
    </submittedName>
</protein>
<sequence>MTTSPIDSTTILPSLRRLELPHRRSLSDDGFSDSRATITLSRDLLACIYSGDMALSYRHLGQLDLSAHRAWDLAAYNLINRASSAHGVRILTRAAALALGPGAPGVQVSTPGACASAWMAHPHSFSILDSHLEHLLGEPVGYFIPSRSMLFALPLSQLHDPRWMAAADALSRPGESLTRTPVRWSQGFPADVPGSPLIPAPV</sequence>
<dbReference type="EMBL" id="CP011545">
    <property type="protein sequence ID" value="AKK09183.1"/>
    <property type="molecule type" value="Genomic_DNA"/>
</dbReference>
<gene>
    <name evidence="1" type="ORF">CTEST_08765</name>
</gene>
<dbReference type="OrthoDB" id="4408123at2"/>
<organism evidence="1 2">
    <name type="scientific">Corynebacterium testudinoris</name>
    <dbReference type="NCBI Taxonomy" id="136857"/>
    <lineage>
        <taxon>Bacteria</taxon>
        <taxon>Bacillati</taxon>
        <taxon>Actinomycetota</taxon>
        <taxon>Actinomycetes</taxon>
        <taxon>Mycobacteriales</taxon>
        <taxon>Corynebacteriaceae</taxon>
        <taxon>Corynebacterium</taxon>
    </lineage>
</organism>
<evidence type="ECO:0000313" key="1">
    <source>
        <dbReference type="EMBL" id="AKK09183.1"/>
    </source>
</evidence>
<name>A0A0G3HB92_9CORY</name>
<keyword evidence="2" id="KW-1185">Reference proteome</keyword>
<reference evidence="2" key="2">
    <citation type="submission" date="2015-05" db="EMBL/GenBank/DDBJ databases">
        <title>Complete genome sequence of Corynebacterium testudinoris DSM 44614, recovered from necrotic lesions in the mouth of a tortoise.</title>
        <authorList>
            <person name="Ruckert C."/>
            <person name="Albersmeier A."/>
            <person name="Winkler A."/>
            <person name="Tauch A."/>
        </authorList>
    </citation>
    <scope>NUCLEOTIDE SEQUENCE [LARGE SCALE GENOMIC DNA]</scope>
    <source>
        <strain evidence="2">DSM 44614</strain>
    </source>
</reference>
<dbReference type="KEGG" id="cted:CTEST_08765"/>
<dbReference type="AlphaFoldDB" id="A0A0G3HB92"/>
<dbReference type="STRING" id="136857.CTEST_08765"/>